<evidence type="ECO:0000313" key="2">
    <source>
        <dbReference type="Proteomes" id="UP001055811"/>
    </source>
</evidence>
<reference evidence="1 2" key="2">
    <citation type="journal article" date="2022" name="Mol. Ecol. Resour.">
        <title>The genomes of chicory, endive, great burdock and yacon provide insights into Asteraceae paleo-polyploidization history and plant inulin production.</title>
        <authorList>
            <person name="Fan W."/>
            <person name="Wang S."/>
            <person name="Wang H."/>
            <person name="Wang A."/>
            <person name="Jiang F."/>
            <person name="Liu H."/>
            <person name="Zhao H."/>
            <person name="Xu D."/>
            <person name="Zhang Y."/>
        </authorList>
    </citation>
    <scope>NUCLEOTIDE SEQUENCE [LARGE SCALE GENOMIC DNA]</scope>
    <source>
        <strain evidence="2">cv. Punajuju</strain>
        <tissue evidence="1">Leaves</tissue>
    </source>
</reference>
<dbReference type="EMBL" id="CM042015">
    <property type="protein sequence ID" value="KAI3711039.1"/>
    <property type="molecule type" value="Genomic_DNA"/>
</dbReference>
<proteinExistence type="predicted"/>
<name>A0ACB9AN21_CICIN</name>
<comment type="caution">
    <text evidence="1">The sequence shown here is derived from an EMBL/GenBank/DDBJ whole genome shotgun (WGS) entry which is preliminary data.</text>
</comment>
<evidence type="ECO:0000313" key="1">
    <source>
        <dbReference type="EMBL" id="KAI3711039.1"/>
    </source>
</evidence>
<dbReference type="Proteomes" id="UP001055811">
    <property type="component" value="Linkage Group LG07"/>
</dbReference>
<accession>A0ACB9AN21</accession>
<sequence>MVNHQPAPTVIHYCILYTHHKHRLLRFLFFSAICNNGCSARITGFMIFQGQQMRQGGYVSIALTKNQFQFCVG</sequence>
<keyword evidence="2" id="KW-1185">Reference proteome</keyword>
<reference evidence="2" key="1">
    <citation type="journal article" date="2022" name="Mol. Ecol. Resour.">
        <title>The genomes of chicory, endive, great burdock and yacon provide insights into Asteraceae palaeo-polyploidization history and plant inulin production.</title>
        <authorList>
            <person name="Fan W."/>
            <person name="Wang S."/>
            <person name="Wang H."/>
            <person name="Wang A."/>
            <person name="Jiang F."/>
            <person name="Liu H."/>
            <person name="Zhao H."/>
            <person name="Xu D."/>
            <person name="Zhang Y."/>
        </authorList>
    </citation>
    <scope>NUCLEOTIDE SEQUENCE [LARGE SCALE GENOMIC DNA]</scope>
    <source>
        <strain evidence="2">cv. Punajuju</strain>
    </source>
</reference>
<protein>
    <submittedName>
        <fullName evidence="1">Uncharacterized protein</fullName>
    </submittedName>
</protein>
<organism evidence="1 2">
    <name type="scientific">Cichorium intybus</name>
    <name type="common">Chicory</name>
    <dbReference type="NCBI Taxonomy" id="13427"/>
    <lineage>
        <taxon>Eukaryota</taxon>
        <taxon>Viridiplantae</taxon>
        <taxon>Streptophyta</taxon>
        <taxon>Embryophyta</taxon>
        <taxon>Tracheophyta</taxon>
        <taxon>Spermatophyta</taxon>
        <taxon>Magnoliopsida</taxon>
        <taxon>eudicotyledons</taxon>
        <taxon>Gunneridae</taxon>
        <taxon>Pentapetalae</taxon>
        <taxon>asterids</taxon>
        <taxon>campanulids</taxon>
        <taxon>Asterales</taxon>
        <taxon>Asteraceae</taxon>
        <taxon>Cichorioideae</taxon>
        <taxon>Cichorieae</taxon>
        <taxon>Cichoriinae</taxon>
        <taxon>Cichorium</taxon>
    </lineage>
</organism>
<gene>
    <name evidence="1" type="ORF">L2E82_40843</name>
</gene>